<accession>A0A1J8Q0G7</accession>
<protein>
    <submittedName>
        <fullName evidence="2">Uncharacterized protein</fullName>
    </submittedName>
</protein>
<gene>
    <name evidence="2" type="ORF">AZE42_11037</name>
</gene>
<comment type="caution">
    <text evidence="2">The sequence shown here is derived from an EMBL/GenBank/DDBJ whole genome shotgun (WGS) entry which is preliminary data.</text>
</comment>
<organism evidence="2 3">
    <name type="scientific">Rhizopogon vesiculosus</name>
    <dbReference type="NCBI Taxonomy" id="180088"/>
    <lineage>
        <taxon>Eukaryota</taxon>
        <taxon>Fungi</taxon>
        <taxon>Dikarya</taxon>
        <taxon>Basidiomycota</taxon>
        <taxon>Agaricomycotina</taxon>
        <taxon>Agaricomycetes</taxon>
        <taxon>Agaricomycetidae</taxon>
        <taxon>Boletales</taxon>
        <taxon>Suillineae</taxon>
        <taxon>Rhizopogonaceae</taxon>
        <taxon>Rhizopogon</taxon>
    </lineage>
</organism>
<dbReference type="STRING" id="180088.A0A1J8Q0G7"/>
<proteinExistence type="predicted"/>
<evidence type="ECO:0000256" key="1">
    <source>
        <dbReference type="SAM" id="MobiDB-lite"/>
    </source>
</evidence>
<name>A0A1J8Q0G7_9AGAM</name>
<sequence length="57" mass="6293">MEAEQEEDPLDVPIPTARVRIIQEEDIGLTPMATQSQPEAGPSRLLENEEHTGAQHS</sequence>
<feature type="compositionally biased region" description="Basic and acidic residues" evidence="1">
    <location>
        <begin position="46"/>
        <end position="57"/>
    </location>
</feature>
<reference evidence="2 3" key="1">
    <citation type="submission" date="2016-03" db="EMBL/GenBank/DDBJ databases">
        <title>Comparative genomics of the ectomycorrhizal sister species Rhizopogon vinicolor and Rhizopogon vesiculosus (Basidiomycota: Boletales) reveals a divergence of the mating type B locus.</title>
        <authorList>
            <person name="Mujic A.B."/>
            <person name="Kuo A."/>
            <person name="Tritt A."/>
            <person name="Lipzen A."/>
            <person name="Chen C."/>
            <person name="Johnson J."/>
            <person name="Sharma A."/>
            <person name="Barry K."/>
            <person name="Grigoriev I.V."/>
            <person name="Spatafora J.W."/>
        </authorList>
    </citation>
    <scope>NUCLEOTIDE SEQUENCE [LARGE SCALE GENOMIC DNA]</scope>
    <source>
        <strain evidence="2 3">AM-OR11-056</strain>
    </source>
</reference>
<dbReference type="EMBL" id="LVVM01003847">
    <property type="protein sequence ID" value="OJA14175.1"/>
    <property type="molecule type" value="Genomic_DNA"/>
</dbReference>
<dbReference type="AlphaFoldDB" id="A0A1J8Q0G7"/>
<dbReference type="OrthoDB" id="2704614at2759"/>
<keyword evidence="3" id="KW-1185">Reference proteome</keyword>
<evidence type="ECO:0000313" key="2">
    <source>
        <dbReference type="EMBL" id="OJA14175.1"/>
    </source>
</evidence>
<dbReference type="Proteomes" id="UP000183567">
    <property type="component" value="Unassembled WGS sequence"/>
</dbReference>
<evidence type="ECO:0000313" key="3">
    <source>
        <dbReference type="Proteomes" id="UP000183567"/>
    </source>
</evidence>
<feature type="region of interest" description="Disordered" evidence="1">
    <location>
        <begin position="26"/>
        <end position="57"/>
    </location>
</feature>